<dbReference type="Proteomes" id="UP000447434">
    <property type="component" value="Chromosome 1"/>
</dbReference>
<reference evidence="2" key="1">
    <citation type="journal article" date="2020" name="Nat. Commun.">
        <title>Genome sequence of the cluster root forming white lupin.</title>
        <authorList>
            <person name="Hufnagel B."/>
            <person name="Marques A."/>
            <person name="Soriano A."/>
            <person name="Marques L."/>
            <person name="Divol F."/>
            <person name="Doumas P."/>
            <person name="Sallet E."/>
            <person name="Mancinotti D."/>
            <person name="Carrere S."/>
            <person name="Marande W."/>
            <person name="Arribat S."/>
            <person name="Keller J."/>
            <person name="Huneau C."/>
            <person name="Blein T."/>
            <person name="Aime D."/>
            <person name="Laguerre M."/>
            <person name="Taylor J."/>
            <person name="Schubert V."/>
            <person name="Nelson M."/>
            <person name="Geu-Flores F."/>
            <person name="Crespi M."/>
            <person name="Gallardo-Guerrero K."/>
            <person name="Delaux P.-M."/>
            <person name="Salse J."/>
            <person name="Berges H."/>
            <person name="Guyot R."/>
            <person name="Gouzy J."/>
            <person name="Peret B."/>
        </authorList>
    </citation>
    <scope>NUCLEOTIDE SEQUENCE [LARGE SCALE GENOMIC DNA]</scope>
    <source>
        <strain evidence="2">cv. Amiga</strain>
    </source>
</reference>
<name>A0A6A4QZT9_LUPAL</name>
<gene>
    <name evidence="1" type="ORF">Lalb_Chr01g0001811</name>
</gene>
<evidence type="ECO:0000313" key="1">
    <source>
        <dbReference type="EMBL" id="KAE9620315.1"/>
    </source>
</evidence>
<sequence>MVAYRSKLLFCEVEDASFFSELRSVPVVMSREDRGFGFRIDTKDICF</sequence>
<dbReference type="EMBL" id="WOCE01000001">
    <property type="protein sequence ID" value="KAE9620315.1"/>
    <property type="molecule type" value="Genomic_DNA"/>
</dbReference>
<comment type="caution">
    <text evidence="1">The sequence shown here is derived from an EMBL/GenBank/DDBJ whole genome shotgun (WGS) entry which is preliminary data.</text>
</comment>
<proteinExistence type="predicted"/>
<protein>
    <submittedName>
        <fullName evidence="1">Uncharacterized protein</fullName>
    </submittedName>
</protein>
<keyword evidence="2" id="KW-1185">Reference proteome</keyword>
<evidence type="ECO:0000313" key="2">
    <source>
        <dbReference type="Proteomes" id="UP000447434"/>
    </source>
</evidence>
<dbReference type="AlphaFoldDB" id="A0A6A4QZT9"/>
<accession>A0A6A4QZT9</accession>
<organism evidence="1 2">
    <name type="scientific">Lupinus albus</name>
    <name type="common">White lupine</name>
    <name type="synonym">Lupinus termis</name>
    <dbReference type="NCBI Taxonomy" id="3870"/>
    <lineage>
        <taxon>Eukaryota</taxon>
        <taxon>Viridiplantae</taxon>
        <taxon>Streptophyta</taxon>
        <taxon>Embryophyta</taxon>
        <taxon>Tracheophyta</taxon>
        <taxon>Spermatophyta</taxon>
        <taxon>Magnoliopsida</taxon>
        <taxon>eudicotyledons</taxon>
        <taxon>Gunneridae</taxon>
        <taxon>Pentapetalae</taxon>
        <taxon>rosids</taxon>
        <taxon>fabids</taxon>
        <taxon>Fabales</taxon>
        <taxon>Fabaceae</taxon>
        <taxon>Papilionoideae</taxon>
        <taxon>50 kb inversion clade</taxon>
        <taxon>genistoids sensu lato</taxon>
        <taxon>core genistoids</taxon>
        <taxon>Genisteae</taxon>
        <taxon>Lupinus</taxon>
    </lineage>
</organism>